<accession>A0A382R4M1</accession>
<sequence>MKFSCFFQRINVDLMENLCVKRLNDITETGVF</sequence>
<dbReference type="EMBL" id="UINC01118699">
    <property type="protein sequence ID" value="SVC91998.1"/>
    <property type="molecule type" value="Genomic_DNA"/>
</dbReference>
<proteinExistence type="predicted"/>
<evidence type="ECO:0000313" key="1">
    <source>
        <dbReference type="EMBL" id="SVC91998.1"/>
    </source>
</evidence>
<reference evidence="1" key="1">
    <citation type="submission" date="2018-05" db="EMBL/GenBank/DDBJ databases">
        <authorList>
            <person name="Lanie J.A."/>
            <person name="Ng W.-L."/>
            <person name="Kazmierczak K.M."/>
            <person name="Andrzejewski T.M."/>
            <person name="Davidsen T.M."/>
            <person name="Wayne K.J."/>
            <person name="Tettelin H."/>
            <person name="Glass J.I."/>
            <person name="Rusch D."/>
            <person name="Podicherti R."/>
            <person name="Tsui H.-C.T."/>
            <person name="Winkler M.E."/>
        </authorList>
    </citation>
    <scope>NUCLEOTIDE SEQUENCE</scope>
</reference>
<name>A0A382R4M1_9ZZZZ</name>
<organism evidence="1">
    <name type="scientific">marine metagenome</name>
    <dbReference type="NCBI Taxonomy" id="408172"/>
    <lineage>
        <taxon>unclassified sequences</taxon>
        <taxon>metagenomes</taxon>
        <taxon>ecological metagenomes</taxon>
    </lineage>
</organism>
<protein>
    <submittedName>
        <fullName evidence="1">Uncharacterized protein</fullName>
    </submittedName>
</protein>
<gene>
    <name evidence="1" type="ORF">METZ01_LOCUS344852</name>
</gene>
<dbReference type="AlphaFoldDB" id="A0A382R4M1"/>